<name>A0A0U9HDQ5_9FIRM</name>
<dbReference type="GO" id="GO:0003690">
    <property type="term" value="F:double-stranded DNA binding"/>
    <property type="evidence" value="ECO:0007669"/>
    <property type="project" value="InterPro"/>
</dbReference>
<proteinExistence type="predicted"/>
<protein>
    <submittedName>
        <fullName evidence="1">Mu-like prophage host-nuclease inhibitor protein Gam</fullName>
    </submittedName>
</protein>
<dbReference type="RefSeq" id="WP_059031354.1">
    <property type="nucleotide sequence ID" value="NZ_DF976999.1"/>
</dbReference>
<gene>
    <name evidence="1" type="ORF">TSYNT_577</name>
</gene>
<keyword evidence="2" id="KW-1185">Reference proteome</keyword>
<evidence type="ECO:0000313" key="2">
    <source>
        <dbReference type="Proteomes" id="UP000062160"/>
    </source>
</evidence>
<evidence type="ECO:0000313" key="1">
    <source>
        <dbReference type="EMBL" id="GAQ24251.1"/>
    </source>
</evidence>
<accession>A0A0U9HDQ5</accession>
<reference evidence="1" key="1">
    <citation type="journal article" date="2016" name="Genome Announc.">
        <title>Draft Genome Sequence of the Syntrophic Lactate-Degrading Bacterium Tepidanaerobacter syntrophicus JLT.</title>
        <authorList>
            <person name="Matsuura N."/>
            <person name="Ohashi A."/>
            <person name="Tourlousse D.M."/>
            <person name="Sekiguchi Y."/>
        </authorList>
    </citation>
    <scope>NUCLEOTIDE SEQUENCE [LARGE SCALE GENOMIC DNA]</scope>
    <source>
        <strain evidence="1">JL</strain>
    </source>
</reference>
<dbReference type="EMBL" id="DF976999">
    <property type="protein sequence ID" value="GAQ24251.1"/>
    <property type="molecule type" value="Genomic_DNA"/>
</dbReference>
<dbReference type="Pfam" id="PF07352">
    <property type="entry name" value="Phage_Mu_Gam"/>
    <property type="match status" value="1"/>
</dbReference>
<organism evidence="1">
    <name type="scientific">Tepidanaerobacter syntrophicus</name>
    <dbReference type="NCBI Taxonomy" id="224999"/>
    <lineage>
        <taxon>Bacteria</taxon>
        <taxon>Bacillati</taxon>
        <taxon>Bacillota</taxon>
        <taxon>Clostridia</taxon>
        <taxon>Thermosediminibacterales</taxon>
        <taxon>Tepidanaerobacteraceae</taxon>
        <taxon>Tepidanaerobacter</taxon>
    </lineage>
</organism>
<dbReference type="OrthoDB" id="1954972at2"/>
<dbReference type="STRING" id="224999.GCA_001485475_00233"/>
<dbReference type="AlphaFoldDB" id="A0A0U9HDQ5"/>
<dbReference type="InterPro" id="IPR009951">
    <property type="entry name" value="Host-nuc_inhib_Gam"/>
</dbReference>
<dbReference type="GO" id="GO:0042262">
    <property type="term" value="P:DNA protection"/>
    <property type="evidence" value="ECO:0007669"/>
    <property type="project" value="InterPro"/>
</dbReference>
<sequence length="184" mass="21601">MNIIENLAMQNLGVDMEDEQQRESWKIQNDSQADWALDKIREAQAEYRRFEMVVNDKIAQLQAVLEKEKERIVKEVEFFSFKLAQYFETVPKRKSKTQETYKLPSGRLVKKYRQPKIVRDDEKLVKWLEQNGMTELVKIQKSPDWATFKKDTEIVGDKVVSKTTGEVIDGITVIEQAPEFKVEV</sequence>
<dbReference type="Proteomes" id="UP000062160">
    <property type="component" value="Unassembled WGS sequence"/>
</dbReference>
<dbReference type="SUPFAM" id="SSF161266">
    <property type="entry name" value="Gam-like"/>
    <property type="match status" value="1"/>
</dbReference>